<reference evidence="1" key="1">
    <citation type="submission" date="2014-09" db="EMBL/GenBank/DDBJ databases">
        <authorList>
            <person name="Magalhaes I.L.F."/>
            <person name="Oliveira U."/>
            <person name="Santos F.R."/>
            <person name="Vidigal T.H.D.A."/>
            <person name="Brescovit A.D."/>
            <person name="Santos A.J."/>
        </authorList>
    </citation>
    <scope>NUCLEOTIDE SEQUENCE</scope>
    <source>
        <tissue evidence="1">Shoot tissue taken approximately 20 cm above the soil surface</tissue>
    </source>
</reference>
<accession>A0A0A9HQ62</accession>
<dbReference type="EMBL" id="GBRH01159024">
    <property type="protein sequence ID" value="JAE38872.1"/>
    <property type="molecule type" value="Transcribed_RNA"/>
</dbReference>
<name>A0A0A9HQ62_ARUDO</name>
<dbReference type="AlphaFoldDB" id="A0A0A9HQ62"/>
<proteinExistence type="predicted"/>
<organism evidence="1">
    <name type="scientific">Arundo donax</name>
    <name type="common">Giant reed</name>
    <name type="synonym">Donax arundinaceus</name>
    <dbReference type="NCBI Taxonomy" id="35708"/>
    <lineage>
        <taxon>Eukaryota</taxon>
        <taxon>Viridiplantae</taxon>
        <taxon>Streptophyta</taxon>
        <taxon>Embryophyta</taxon>
        <taxon>Tracheophyta</taxon>
        <taxon>Spermatophyta</taxon>
        <taxon>Magnoliopsida</taxon>
        <taxon>Liliopsida</taxon>
        <taxon>Poales</taxon>
        <taxon>Poaceae</taxon>
        <taxon>PACMAD clade</taxon>
        <taxon>Arundinoideae</taxon>
        <taxon>Arundineae</taxon>
        <taxon>Arundo</taxon>
    </lineage>
</organism>
<evidence type="ECO:0000313" key="1">
    <source>
        <dbReference type="EMBL" id="JAE38872.1"/>
    </source>
</evidence>
<reference evidence="1" key="2">
    <citation type="journal article" date="2015" name="Data Brief">
        <title>Shoot transcriptome of the giant reed, Arundo donax.</title>
        <authorList>
            <person name="Barrero R.A."/>
            <person name="Guerrero F.D."/>
            <person name="Moolhuijzen P."/>
            <person name="Goolsby J.A."/>
            <person name="Tidwell J."/>
            <person name="Bellgard S.E."/>
            <person name="Bellgard M.I."/>
        </authorList>
    </citation>
    <scope>NUCLEOTIDE SEQUENCE</scope>
    <source>
        <tissue evidence="1">Shoot tissue taken approximately 20 cm above the soil surface</tissue>
    </source>
</reference>
<sequence>MDSFSLSLNSVESSFALQMSVSTRDASILVANSSTLSSEELSSSRATLV</sequence>
<protein>
    <submittedName>
        <fullName evidence="1">Uncharacterized protein</fullName>
    </submittedName>
</protein>